<reference evidence="7" key="1">
    <citation type="journal article" date="2019" name="Int. J. Syst. Evol. Microbiol.">
        <title>The Global Catalogue of Microorganisms (GCM) 10K type strain sequencing project: providing services to taxonomists for standard genome sequencing and annotation.</title>
        <authorList>
            <consortium name="The Broad Institute Genomics Platform"/>
            <consortium name="The Broad Institute Genome Sequencing Center for Infectious Disease"/>
            <person name="Wu L."/>
            <person name="Ma J."/>
        </authorList>
    </citation>
    <scope>NUCLEOTIDE SEQUENCE [LARGE SCALE GENOMIC DNA]</scope>
    <source>
        <strain evidence="7">JCM 18459</strain>
    </source>
</reference>
<dbReference type="Pfam" id="PF05199">
    <property type="entry name" value="GMC_oxred_C"/>
    <property type="match status" value="1"/>
</dbReference>
<dbReference type="InterPro" id="IPR000172">
    <property type="entry name" value="GMC_OxRdtase_N"/>
</dbReference>
<keyword evidence="7" id="KW-1185">Reference proteome</keyword>
<dbReference type="Gene3D" id="3.30.560.10">
    <property type="entry name" value="Glucose Oxidase, domain 3"/>
    <property type="match status" value="1"/>
</dbReference>
<dbReference type="SUPFAM" id="SSF51905">
    <property type="entry name" value="FAD/NAD(P)-binding domain"/>
    <property type="match status" value="1"/>
</dbReference>
<evidence type="ECO:0000259" key="5">
    <source>
        <dbReference type="PROSITE" id="PS00624"/>
    </source>
</evidence>
<evidence type="ECO:0000256" key="2">
    <source>
        <dbReference type="ARBA" id="ARBA00010790"/>
    </source>
</evidence>
<organism evidence="6 7">
    <name type="scientific">Nocardioides marinquilinus</name>
    <dbReference type="NCBI Taxonomy" id="1210400"/>
    <lineage>
        <taxon>Bacteria</taxon>
        <taxon>Bacillati</taxon>
        <taxon>Actinomycetota</taxon>
        <taxon>Actinomycetes</taxon>
        <taxon>Propionibacteriales</taxon>
        <taxon>Nocardioidaceae</taxon>
        <taxon>Nocardioides</taxon>
    </lineage>
</organism>
<comment type="cofactor">
    <cofactor evidence="1">
        <name>FAD</name>
        <dbReference type="ChEBI" id="CHEBI:57692"/>
    </cofactor>
</comment>
<feature type="domain" description="Glucose-methanol-choline oxidoreductase N-terminal" evidence="5">
    <location>
        <begin position="257"/>
        <end position="271"/>
    </location>
</feature>
<dbReference type="RefSeq" id="WP_345455461.1">
    <property type="nucleotide sequence ID" value="NZ_BAABKG010000001.1"/>
</dbReference>
<dbReference type="EMBL" id="BAABKG010000001">
    <property type="protein sequence ID" value="GAA5144250.1"/>
    <property type="molecule type" value="Genomic_DNA"/>
</dbReference>
<evidence type="ECO:0000313" key="6">
    <source>
        <dbReference type="EMBL" id="GAA5144250.1"/>
    </source>
</evidence>
<dbReference type="PROSITE" id="PS00624">
    <property type="entry name" value="GMC_OXRED_2"/>
    <property type="match status" value="1"/>
</dbReference>
<dbReference type="Proteomes" id="UP001500221">
    <property type="component" value="Unassembled WGS sequence"/>
</dbReference>
<evidence type="ECO:0000256" key="3">
    <source>
        <dbReference type="ARBA" id="ARBA00022630"/>
    </source>
</evidence>
<comment type="caution">
    <text evidence="6">The sequence shown here is derived from an EMBL/GenBank/DDBJ whole genome shotgun (WGS) entry which is preliminary data.</text>
</comment>
<dbReference type="Gene3D" id="3.50.50.60">
    <property type="entry name" value="FAD/NAD(P)-binding domain"/>
    <property type="match status" value="1"/>
</dbReference>
<dbReference type="InterPro" id="IPR012132">
    <property type="entry name" value="GMC_OxRdtase"/>
</dbReference>
<keyword evidence="3" id="KW-0285">Flavoprotein</keyword>
<evidence type="ECO:0000256" key="4">
    <source>
        <dbReference type="ARBA" id="ARBA00022827"/>
    </source>
</evidence>
<evidence type="ECO:0000313" key="7">
    <source>
        <dbReference type="Proteomes" id="UP001500221"/>
    </source>
</evidence>
<proteinExistence type="inferred from homology"/>
<dbReference type="Pfam" id="PF00732">
    <property type="entry name" value="GMC_oxred_N"/>
    <property type="match status" value="1"/>
</dbReference>
<name>A0ABP9PE18_9ACTN</name>
<evidence type="ECO:0000256" key="1">
    <source>
        <dbReference type="ARBA" id="ARBA00001974"/>
    </source>
</evidence>
<keyword evidence="4" id="KW-0274">FAD</keyword>
<dbReference type="PANTHER" id="PTHR11552">
    <property type="entry name" value="GLUCOSE-METHANOL-CHOLINE GMC OXIDOREDUCTASE"/>
    <property type="match status" value="1"/>
</dbReference>
<accession>A0ABP9PE18</accession>
<gene>
    <name evidence="6" type="ORF">GCM10023340_11680</name>
</gene>
<comment type="similarity">
    <text evidence="2">Belongs to the GMC oxidoreductase family.</text>
</comment>
<dbReference type="PANTHER" id="PTHR11552:SF147">
    <property type="entry name" value="CHOLINE DEHYDROGENASE, MITOCHONDRIAL"/>
    <property type="match status" value="1"/>
</dbReference>
<protein>
    <submittedName>
        <fullName evidence="6">GMC family oxidoreductase N-terminal domain-containing protein</fullName>
    </submittedName>
</protein>
<dbReference type="InterPro" id="IPR007867">
    <property type="entry name" value="GMC_OxRtase_C"/>
</dbReference>
<dbReference type="InterPro" id="IPR036188">
    <property type="entry name" value="FAD/NAD-bd_sf"/>
</dbReference>
<sequence>MTSRADTYDYVVVGGGSAGAVLAARLSEDAAATVLLLEAGPEPEIDEVSIPAGFPSLAKTKWDWNYVTTEQKQLHGRRAAWPRMKALGGCSSINAMIYIRGHRADYDAWRDQHGADGWGYDDVLPYFRKAEGNTRLGAPFHGTDGPLVVEDRRWTHELSTAWVESAVAAGLKRSDDFNGAEQEGAGAYQVTCNKGRRWSTYEAYLKPALGRPGLAVATGALATGIELDGERASGVRFRQGGAEHVVHARREVLLCGGAINSPQLLMLSGIGPASHLAEHGIASRVDLAGVGQGLQDHPFTPMVWHTRHTTDLAEHNTLGSLLRWKTARRGPLTSNVAETGGFWRTRDGLAAPDMQAHVLPTGFYGDGLVEPTTRKLTVLATLVGTGSRGTVRLRSADPLWHPAIEAAYYDDPADLDAMLAGCRRIVEITQQGPAGELIDRPFGLSTTPSDDELIEHVRTYTQTTYHPTSTCAMGTGEDAVVDPRLRVRGVEGLRVVDASVMPAVPRGNTNAPTIMVAEKAADLIRSSR</sequence>
<dbReference type="PIRSF" id="PIRSF000137">
    <property type="entry name" value="Alcohol_oxidase"/>
    <property type="match status" value="1"/>
</dbReference>
<dbReference type="SUPFAM" id="SSF54373">
    <property type="entry name" value="FAD-linked reductases, C-terminal domain"/>
    <property type="match status" value="1"/>
</dbReference>